<protein>
    <submittedName>
        <fullName evidence="1">Uncharacterized protein</fullName>
    </submittedName>
</protein>
<proteinExistence type="predicted"/>
<keyword evidence="2" id="KW-1185">Reference proteome</keyword>
<gene>
    <name evidence="1" type="ORF">MSG28_014685</name>
</gene>
<dbReference type="Proteomes" id="UP001064048">
    <property type="component" value="Chromosome 26"/>
</dbReference>
<organism evidence="1 2">
    <name type="scientific">Choristoneura fumiferana</name>
    <name type="common">Spruce budworm moth</name>
    <name type="synonym">Archips fumiferana</name>
    <dbReference type="NCBI Taxonomy" id="7141"/>
    <lineage>
        <taxon>Eukaryota</taxon>
        <taxon>Metazoa</taxon>
        <taxon>Ecdysozoa</taxon>
        <taxon>Arthropoda</taxon>
        <taxon>Hexapoda</taxon>
        <taxon>Insecta</taxon>
        <taxon>Pterygota</taxon>
        <taxon>Neoptera</taxon>
        <taxon>Endopterygota</taxon>
        <taxon>Lepidoptera</taxon>
        <taxon>Glossata</taxon>
        <taxon>Ditrysia</taxon>
        <taxon>Tortricoidea</taxon>
        <taxon>Tortricidae</taxon>
        <taxon>Tortricinae</taxon>
        <taxon>Choristoneura</taxon>
    </lineage>
</organism>
<accession>A0ACC0JSM5</accession>
<reference evidence="1 2" key="1">
    <citation type="journal article" date="2022" name="Genome Biol. Evol.">
        <title>The Spruce Budworm Genome: Reconstructing the Evolutionary History of Antifreeze Proteins.</title>
        <authorList>
            <person name="Beliveau C."/>
            <person name="Gagne P."/>
            <person name="Picq S."/>
            <person name="Vernygora O."/>
            <person name="Keeling C.I."/>
            <person name="Pinkney K."/>
            <person name="Doucet D."/>
            <person name="Wen F."/>
            <person name="Johnston J.S."/>
            <person name="Maaroufi H."/>
            <person name="Boyle B."/>
            <person name="Laroche J."/>
            <person name="Dewar K."/>
            <person name="Juretic N."/>
            <person name="Blackburn G."/>
            <person name="Nisole A."/>
            <person name="Brunet B."/>
            <person name="Brandao M."/>
            <person name="Lumley L."/>
            <person name="Duan J."/>
            <person name="Quan G."/>
            <person name="Lucarotti C.J."/>
            <person name="Roe A.D."/>
            <person name="Sperling F.A.H."/>
            <person name="Levesque R.C."/>
            <person name="Cusson M."/>
        </authorList>
    </citation>
    <scope>NUCLEOTIDE SEQUENCE [LARGE SCALE GENOMIC DNA]</scope>
    <source>
        <strain evidence="1">Glfc:IPQL:Cfum</strain>
    </source>
</reference>
<evidence type="ECO:0000313" key="1">
    <source>
        <dbReference type="EMBL" id="KAI8427044.1"/>
    </source>
</evidence>
<sequence>MRFELKKALFNWKKTRLEALELFARAQFVISEMTQPAPVQLASTNRTYKRKRRPKKNNRAICLNEQPKSNPVSQNMVEKDGNKENQGPPSTQTLTSQVGTDTDKNIKIDDSEETKVIKCEDTKDNITQFFDTLKYLKKENTDHESVLNNNIDSNFIPQLLVANVKLEGVDCNIVKNEANESRKRKNSRSERRRSKRVKME</sequence>
<comment type="caution">
    <text evidence="1">The sequence shown here is derived from an EMBL/GenBank/DDBJ whole genome shotgun (WGS) entry which is preliminary data.</text>
</comment>
<dbReference type="EMBL" id="CM046126">
    <property type="protein sequence ID" value="KAI8427044.1"/>
    <property type="molecule type" value="Genomic_DNA"/>
</dbReference>
<name>A0ACC0JSM5_CHOFU</name>
<evidence type="ECO:0000313" key="2">
    <source>
        <dbReference type="Proteomes" id="UP001064048"/>
    </source>
</evidence>